<sequence>MLLLDVYWTKIQLHQLHIAGLANMGKETTIEWTHHTFNPWWGCVKVSAACDHCYAETWAKRLGDKVWGAKSDRKFFTDAHWKEPLKWDRDAEAAGVRRRVFCASMADVFENRPDLVQPRLRLLQLIDATPHLDWLLLTKRIHLVRKQLPVGYEFPANVWLGATVENQDSADKRIKHLLDFTTPTVRFLSCEPLLGPIDLKKWLKFSNKGTRVDWVIAGGESGPGSRPMEPHWPDGLREQCTSAGVAFHFKQWGHWAPIELAVDAMTRRTPIHVVMRDGAEIKLVGIGKGKAGRTLGGQHWDQFPNSVVSS</sequence>
<evidence type="ECO:0000313" key="1">
    <source>
        <dbReference type="EMBL" id="ABD68814.1"/>
    </source>
</evidence>
<dbReference type="EMBL" id="CP000267">
    <property type="protein sequence ID" value="ABD68814.1"/>
    <property type="molecule type" value="Genomic_DNA"/>
</dbReference>
<keyword evidence="2" id="KW-1185">Reference proteome</keyword>
<protein>
    <submittedName>
        <fullName evidence="1">Phage Gp37Gp68</fullName>
    </submittedName>
</protein>
<dbReference type="Pfam" id="PF07505">
    <property type="entry name" value="DUF5131"/>
    <property type="match status" value="1"/>
</dbReference>
<dbReference type="eggNOG" id="COG4422">
    <property type="taxonomic scope" value="Bacteria"/>
</dbReference>
<organism evidence="1 2">
    <name type="scientific">Albidiferax ferrireducens (strain ATCC BAA-621 / DSM 15236 / T118)</name>
    <name type="common">Rhodoferax ferrireducens</name>
    <dbReference type="NCBI Taxonomy" id="338969"/>
    <lineage>
        <taxon>Bacteria</taxon>
        <taxon>Pseudomonadati</taxon>
        <taxon>Pseudomonadota</taxon>
        <taxon>Betaproteobacteria</taxon>
        <taxon>Burkholderiales</taxon>
        <taxon>Comamonadaceae</taxon>
        <taxon>Rhodoferax</taxon>
    </lineage>
</organism>
<reference evidence="2" key="1">
    <citation type="submission" date="2006-02" db="EMBL/GenBank/DDBJ databases">
        <title>Complete sequence of chromosome of Rhodoferax ferrireducens DSM 15236.</title>
        <authorList>
            <person name="Copeland A."/>
            <person name="Lucas S."/>
            <person name="Lapidus A."/>
            <person name="Barry K."/>
            <person name="Detter J.C."/>
            <person name="Glavina del Rio T."/>
            <person name="Hammon N."/>
            <person name="Israni S."/>
            <person name="Pitluck S."/>
            <person name="Brettin T."/>
            <person name="Bruce D."/>
            <person name="Han C."/>
            <person name="Tapia R."/>
            <person name="Gilna P."/>
            <person name="Kiss H."/>
            <person name="Schmutz J."/>
            <person name="Larimer F."/>
            <person name="Land M."/>
            <person name="Kyrpides N."/>
            <person name="Ivanova N."/>
            <person name="Richardson P."/>
        </authorList>
    </citation>
    <scope>NUCLEOTIDE SEQUENCE [LARGE SCALE GENOMIC DNA]</scope>
    <source>
        <strain evidence="2">ATCC BAA-621 / DSM 15236 / T118</strain>
    </source>
</reference>
<dbReference type="InterPro" id="IPR011101">
    <property type="entry name" value="DUF5131"/>
</dbReference>
<dbReference type="KEGG" id="rfr:Rfer_1073"/>
<dbReference type="HOGENOM" id="CLU_054184_0_0_4"/>
<evidence type="ECO:0000313" key="2">
    <source>
        <dbReference type="Proteomes" id="UP000008332"/>
    </source>
</evidence>
<dbReference type="AlphaFoldDB" id="Q21ZI9"/>
<dbReference type="STRING" id="338969.Rfer_1073"/>
<dbReference type="Proteomes" id="UP000008332">
    <property type="component" value="Chromosome"/>
</dbReference>
<gene>
    <name evidence="1" type="ordered locus">Rfer_1073</name>
</gene>
<proteinExistence type="predicted"/>
<name>Q21ZI9_ALBFT</name>
<accession>Q21ZI9</accession>